<evidence type="ECO:0000256" key="12">
    <source>
        <dbReference type="RuleBase" id="RU363047"/>
    </source>
</evidence>
<dbReference type="PRINTS" id="PR00237">
    <property type="entry name" value="GPCRRHODOPSN"/>
</dbReference>
<dbReference type="FunFam" id="1.20.1070.10:FF:000013">
    <property type="entry name" value="Olfactory receptor"/>
    <property type="match status" value="1"/>
</dbReference>
<dbReference type="GO" id="GO:0005886">
    <property type="term" value="C:plasma membrane"/>
    <property type="evidence" value="ECO:0007669"/>
    <property type="project" value="UniProtKB-SubCell"/>
</dbReference>
<evidence type="ECO:0000313" key="15">
    <source>
        <dbReference type="Proteomes" id="UP000824782"/>
    </source>
</evidence>
<proteinExistence type="inferred from homology"/>
<keyword evidence="3 12" id="KW-0716">Sensory transduction</keyword>
<feature type="transmembrane region" description="Helical" evidence="12">
    <location>
        <begin position="22"/>
        <end position="47"/>
    </location>
</feature>
<feature type="transmembrane region" description="Helical" evidence="12">
    <location>
        <begin position="236"/>
        <end position="254"/>
    </location>
</feature>
<dbReference type="GO" id="GO:0004930">
    <property type="term" value="F:G protein-coupled receptor activity"/>
    <property type="evidence" value="ECO:0007669"/>
    <property type="project" value="UniProtKB-KW"/>
</dbReference>
<dbReference type="AlphaFoldDB" id="A0AAV7C6Y0"/>
<keyword evidence="8 12" id="KW-0472">Membrane</keyword>
<evidence type="ECO:0000256" key="9">
    <source>
        <dbReference type="ARBA" id="ARBA00023170"/>
    </source>
</evidence>
<feature type="transmembrane region" description="Helical" evidence="12">
    <location>
        <begin position="195"/>
        <end position="224"/>
    </location>
</feature>
<dbReference type="GO" id="GO:0004984">
    <property type="term" value="F:olfactory receptor activity"/>
    <property type="evidence" value="ECO:0007669"/>
    <property type="project" value="InterPro"/>
</dbReference>
<keyword evidence="6 12" id="KW-1133">Transmembrane helix</keyword>
<evidence type="ECO:0000256" key="10">
    <source>
        <dbReference type="ARBA" id="ARBA00023224"/>
    </source>
</evidence>
<evidence type="ECO:0000256" key="7">
    <source>
        <dbReference type="ARBA" id="ARBA00023040"/>
    </source>
</evidence>
<dbReference type="Pfam" id="PF13853">
    <property type="entry name" value="7tm_4"/>
    <property type="match status" value="1"/>
</dbReference>
<evidence type="ECO:0000256" key="2">
    <source>
        <dbReference type="ARBA" id="ARBA00022475"/>
    </source>
</evidence>
<dbReference type="InterPro" id="IPR000276">
    <property type="entry name" value="GPCR_Rhodpsn"/>
</dbReference>
<feature type="transmembrane region" description="Helical" evidence="12">
    <location>
        <begin position="140"/>
        <end position="164"/>
    </location>
</feature>
<keyword evidence="9 11" id="KW-0675">Receptor</keyword>
<dbReference type="PANTHER" id="PTHR26450:SF87">
    <property type="entry name" value="OLFACTORY RECEPTOR 51F2"/>
    <property type="match status" value="1"/>
</dbReference>
<dbReference type="PRINTS" id="PR00245">
    <property type="entry name" value="OLFACTORYR"/>
</dbReference>
<comment type="similarity">
    <text evidence="11">Belongs to the G-protein coupled receptor 1 family.</text>
</comment>
<feature type="transmembrane region" description="Helical" evidence="12">
    <location>
        <begin position="97"/>
        <end position="119"/>
    </location>
</feature>
<sequence length="313" mass="35515">MLNRSCIPTTFHLKGLSGLENIYGWVSVPLCFMFFVSIMGNGVILYVIHRDHKLHQPMFLLLTTLAITDILFSLSTSPSVLSIFLFHHHNIRSQLCILQMCFIQLLSISESSLLAAMAYDRYVAICHPLRYTAILTNSAVAKAILVSGLRGTLFLPAIISLQFLPYCKGNVLSHSYCLHQDVMKLACDGSNTFNIVYGFATILGTTSVDIFFIVITYILIIKVVSHVASRMEQYKLFNTCVSHLCAVFMFYIPMMALSVVHRFQVKAPSGFTNFISNSYIFVPPMINPIIYSIKNRQIRESFRETFHLRKIAW</sequence>
<keyword evidence="2 12" id="KW-1003">Cell membrane</keyword>
<protein>
    <recommendedName>
        <fullName evidence="12">Olfactory receptor</fullName>
    </recommendedName>
</protein>
<evidence type="ECO:0000256" key="3">
    <source>
        <dbReference type="ARBA" id="ARBA00022606"/>
    </source>
</evidence>
<feature type="transmembrane region" description="Helical" evidence="12">
    <location>
        <begin position="274"/>
        <end position="293"/>
    </location>
</feature>
<feature type="domain" description="G-protein coupled receptors family 1 profile" evidence="13">
    <location>
        <begin position="40"/>
        <end position="291"/>
    </location>
</feature>
<evidence type="ECO:0000256" key="8">
    <source>
        <dbReference type="ARBA" id="ARBA00023136"/>
    </source>
</evidence>
<dbReference type="PROSITE" id="PS00237">
    <property type="entry name" value="G_PROTEIN_RECEP_F1_1"/>
    <property type="match status" value="1"/>
</dbReference>
<dbReference type="Gene3D" id="1.20.1070.10">
    <property type="entry name" value="Rhodopsin 7-helix transmembrane proteins"/>
    <property type="match status" value="1"/>
</dbReference>
<organism evidence="14 15">
    <name type="scientific">Engystomops pustulosus</name>
    <name type="common">Tungara frog</name>
    <name type="synonym">Physalaemus pustulosus</name>
    <dbReference type="NCBI Taxonomy" id="76066"/>
    <lineage>
        <taxon>Eukaryota</taxon>
        <taxon>Metazoa</taxon>
        <taxon>Chordata</taxon>
        <taxon>Craniata</taxon>
        <taxon>Vertebrata</taxon>
        <taxon>Euteleostomi</taxon>
        <taxon>Amphibia</taxon>
        <taxon>Batrachia</taxon>
        <taxon>Anura</taxon>
        <taxon>Neobatrachia</taxon>
        <taxon>Hyloidea</taxon>
        <taxon>Leptodactylidae</taxon>
        <taxon>Leiuperinae</taxon>
        <taxon>Engystomops</taxon>
    </lineage>
</organism>
<keyword evidence="5 12" id="KW-0552">Olfaction</keyword>
<dbReference type="InterPro" id="IPR000725">
    <property type="entry name" value="Olfact_rcpt"/>
</dbReference>
<dbReference type="SMART" id="SM01381">
    <property type="entry name" value="7TM_GPCR_Srsx"/>
    <property type="match status" value="1"/>
</dbReference>
<dbReference type="Proteomes" id="UP000824782">
    <property type="component" value="Unassembled WGS sequence"/>
</dbReference>
<comment type="subcellular location">
    <subcellularLocation>
        <location evidence="1 12">Cell membrane</location>
        <topology evidence="1 12">Multi-pass membrane protein</topology>
    </subcellularLocation>
</comment>
<dbReference type="InterPro" id="IPR017452">
    <property type="entry name" value="GPCR_Rhodpsn_7TM"/>
</dbReference>
<dbReference type="PANTHER" id="PTHR26450">
    <property type="entry name" value="OLFACTORY RECEPTOR 56B1-RELATED"/>
    <property type="match status" value="1"/>
</dbReference>
<evidence type="ECO:0000313" key="14">
    <source>
        <dbReference type="EMBL" id="KAG8580163.1"/>
    </source>
</evidence>
<keyword evidence="7 11" id="KW-0297">G-protein coupled receptor</keyword>
<evidence type="ECO:0000256" key="1">
    <source>
        <dbReference type="ARBA" id="ARBA00004651"/>
    </source>
</evidence>
<keyword evidence="10 11" id="KW-0807">Transducer</keyword>
<keyword evidence="15" id="KW-1185">Reference proteome</keyword>
<name>A0AAV7C6Y0_ENGPU</name>
<comment type="caution">
    <text evidence="14">The sequence shown here is derived from an EMBL/GenBank/DDBJ whole genome shotgun (WGS) entry which is preliminary data.</text>
</comment>
<evidence type="ECO:0000256" key="6">
    <source>
        <dbReference type="ARBA" id="ARBA00022989"/>
    </source>
</evidence>
<accession>A0AAV7C6Y0</accession>
<dbReference type="SUPFAM" id="SSF81321">
    <property type="entry name" value="Family A G protein-coupled receptor-like"/>
    <property type="match status" value="1"/>
</dbReference>
<evidence type="ECO:0000256" key="11">
    <source>
        <dbReference type="RuleBase" id="RU000688"/>
    </source>
</evidence>
<dbReference type="EMBL" id="WNYA01000003">
    <property type="protein sequence ID" value="KAG8580163.1"/>
    <property type="molecule type" value="Genomic_DNA"/>
</dbReference>
<evidence type="ECO:0000259" key="13">
    <source>
        <dbReference type="PROSITE" id="PS50262"/>
    </source>
</evidence>
<feature type="transmembrane region" description="Helical" evidence="12">
    <location>
        <begin position="59"/>
        <end position="85"/>
    </location>
</feature>
<evidence type="ECO:0000256" key="5">
    <source>
        <dbReference type="ARBA" id="ARBA00022725"/>
    </source>
</evidence>
<evidence type="ECO:0000256" key="4">
    <source>
        <dbReference type="ARBA" id="ARBA00022692"/>
    </source>
</evidence>
<dbReference type="InterPro" id="IPR050402">
    <property type="entry name" value="OR51/52/56-like"/>
</dbReference>
<keyword evidence="4 11" id="KW-0812">Transmembrane</keyword>
<dbReference type="PROSITE" id="PS50262">
    <property type="entry name" value="G_PROTEIN_RECEP_F1_2"/>
    <property type="match status" value="1"/>
</dbReference>
<reference evidence="14" key="1">
    <citation type="thesis" date="2020" institute="ProQuest LLC" country="789 East Eisenhower Parkway, Ann Arbor, MI, USA">
        <title>Comparative Genomics and Chromosome Evolution.</title>
        <authorList>
            <person name="Mudd A.B."/>
        </authorList>
    </citation>
    <scope>NUCLEOTIDE SEQUENCE</scope>
    <source>
        <strain evidence="14">237g6f4</strain>
        <tissue evidence="14">Blood</tissue>
    </source>
</reference>
<gene>
    <name evidence="14" type="ORF">GDO81_007177</name>
</gene>